<evidence type="ECO:0000313" key="2">
    <source>
        <dbReference type="EMBL" id="GHC61593.1"/>
    </source>
</evidence>
<sequence length="71" mass="7856">MAYVNQTRAVTATSTDRLSSLVATLKGGLQRRRVYTQTLRELNALNDRELADLGISKFSIPEIAREAAYGL</sequence>
<accession>A0A918WL49</accession>
<comment type="caution">
    <text evidence="2">The sequence shown here is derived from an EMBL/GenBank/DDBJ whole genome shotgun (WGS) entry which is preliminary data.</text>
</comment>
<reference evidence="2" key="2">
    <citation type="submission" date="2020-09" db="EMBL/GenBank/DDBJ databases">
        <authorList>
            <person name="Sun Q."/>
            <person name="Kim S."/>
        </authorList>
    </citation>
    <scope>NUCLEOTIDE SEQUENCE</scope>
    <source>
        <strain evidence="2">KCTC 23310</strain>
    </source>
</reference>
<reference evidence="2" key="1">
    <citation type="journal article" date="2014" name="Int. J. Syst. Evol. Microbiol.">
        <title>Complete genome sequence of Corynebacterium casei LMG S-19264T (=DSM 44701T), isolated from a smear-ripened cheese.</title>
        <authorList>
            <consortium name="US DOE Joint Genome Institute (JGI-PGF)"/>
            <person name="Walter F."/>
            <person name="Albersmeier A."/>
            <person name="Kalinowski J."/>
            <person name="Ruckert C."/>
        </authorList>
    </citation>
    <scope>NUCLEOTIDE SEQUENCE</scope>
    <source>
        <strain evidence="2">KCTC 23310</strain>
    </source>
</reference>
<feature type="domain" description="YjiS-like" evidence="1">
    <location>
        <begin position="29"/>
        <end position="56"/>
    </location>
</feature>
<gene>
    <name evidence="2" type="ORF">GCM10007315_27080</name>
</gene>
<evidence type="ECO:0000313" key="3">
    <source>
        <dbReference type="Proteomes" id="UP000638981"/>
    </source>
</evidence>
<organism evidence="2 3">
    <name type="scientific">Neogemmobacter tilapiae</name>
    <dbReference type="NCBI Taxonomy" id="875041"/>
    <lineage>
        <taxon>Bacteria</taxon>
        <taxon>Pseudomonadati</taxon>
        <taxon>Pseudomonadota</taxon>
        <taxon>Alphaproteobacteria</taxon>
        <taxon>Rhodobacterales</taxon>
        <taxon>Paracoccaceae</taxon>
        <taxon>Neogemmobacter</taxon>
    </lineage>
</organism>
<dbReference type="RefSeq" id="WP_189412224.1">
    <property type="nucleotide sequence ID" value="NZ_BMYJ01000008.1"/>
</dbReference>
<dbReference type="Pfam" id="PF06568">
    <property type="entry name" value="YjiS-like"/>
    <property type="match status" value="1"/>
</dbReference>
<keyword evidence="3" id="KW-1185">Reference proteome</keyword>
<protein>
    <recommendedName>
        <fullName evidence="1">YjiS-like domain-containing protein</fullName>
    </recommendedName>
</protein>
<dbReference type="EMBL" id="BMYJ01000008">
    <property type="protein sequence ID" value="GHC61593.1"/>
    <property type="molecule type" value="Genomic_DNA"/>
</dbReference>
<proteinExistence type="predicted"/>
<dbReference type="Proteomes" id="UP000638981">
    <property type="component" value="Unassembled WGS sequence"/>
</dbReference>
<dbReference type="InterPro" id="IPR009506">
    <property type="entry name" value="YjiS-like"/>
</dbReference>
<evidence type="ECO:0000259" key="1">
    <source>
        <dbReference type="Pfam" id="PF06568"/>
    </source>
</evidence>
<dbReference type="AlphaFoldDB" id="A0A918WL49"/>
<name>A0A918WL49_9RHOB</name>